<evidence type="ECO:0000313" key="4">
    <source>
        <dbReference type="EMBL" id="WYF44770.1"/>
    </source>
</evidence>
<organism evidence="4">
    <name type="scientific">Deinococcus sp. VB142</name>
    <dbReference type="NCBI Taxonomy" id="3112952"/>
    <lineage>
        <taxon>Bacteria</taxon>
        <taxon>Thermotogati</taxon>
        <taxon>Deinococcota</taxon>
        <taxon>Deinococci</taxon>
        <taxon>Deinococcales</taxon>
        <taxon>Deinococcaceae</taxon>
        <taxon>Deinococcus</taxon>
    </lineage>
</organism>
<accession>A0AAU6Q346</accession>
<keyword evidence="3" id="KW-0472">Membrane</keyword>
<evidence type="ECO:0000256" key="1">
    <source>
        <dbReference type="ARBA" id="ARBA00004442"/>
    </source>
</evidence>
<reference evidence="4" key="1">
    <citation type="submission" date="2024-03" db="EMBL/GenBank/DDBJ databases">
        <title>Deinococcus weizhi sp. nov., isolated from human skin.</title>
        <authorList>
            <person name="Wei Z."/>
            <person name="Tian F."/>
            <person name="Yang C."/>
            <person name="Xin L.T."/>
            <person name="Wen Z.J."/>
            <person name="Lan K.C."/>
            <person name="Yu L."/>
            <person name="Zhe W."/>
            <person name="Dan F.D."/>
            <person name="Jun W."/>
            <person name="Rui Z."/>
            <person name="Yong X.J."/>
            <person name="Ting Y."/>
            <person name="Wei X."/>
            <person name="Xu Z.G."/>
            <person name="Xin Z."/>
            <person name="Dong F.G."/>
            <person name="Ni X.M."/>
            <person name="Zheng M.G."/>
            <person name="Chun Y."/>
            <person name="Qian W.X."/>
        </authorList>
    </citation>
    <scope>NUCLEOTIDE SEQUENCE</scope>
    <source>
        <strain evidence="4">VB142</strain>
    </source>
</reference>
<dbReference type="InterPro" id="IPR012902">
    <property type="entry name" value="N_methyl_site"/>
</dbReference>
<gene>
    <name evidence="4" type="ORF">WDJ50_01255</name>
</gene>
<keyword evidence="2" id="KW-0998">Cell outer membrane</keyword>
<comment type="subcellular location">
    <subcellularLocation>
        <location evidence="1">Cell outer membrane</location>
    </subcellularLocation>
</comment>
<dbReference type="NCBIfam" id="TIGR02532">
    <property type="entry name" value="IV_pilin_GFxxxE"/>
    <property type="match status" value="1"/>
</dbReference>
<dbReference type="Pfam" id="PF07963">
    <property type="entry name" value="N_methyl"/>
    <property type="match status" value="1"/>
</dbReference>
<dbReference type="GO" id="GO:0009279">
    <property type="term" value="C:cell outer membrane"/>
    <property type="evidence" value="ECO:0007669"/>
    <property type="project" value="UniProtKB-SubCell"/>
</dbReference>
<dbReference type="EMBL" id="CP149782">
    <property type="protein sequence ID" value="WYF44770.1"/>
    <property type="molecule type" value="Genomic_DNA"/>
</dbReference>
<dbReference type="RefSeq" id="WP_339095953.1">
    <property type="nucleotide sequence ID" value="NZ_CP149782.1"/>
</dbReference>
<dbReference type="AlphaFoldDB" id="A0AAU6Q346"/>
<keyword evidence="3" id="KW-0812">Transmembrane</keyword>
<sequence>MKTQPSQGLTIVEILVALAILGLLTALLTTTLTGSLSLDRRAQQELKTSSEAQRLIETVRGAWDNKDNYRLACVPNWQVPDGYEVTFINLDTRAQPVRLDGTTLPSPAPAGSVVSRPIEGSCVDGEGDLIGSPPVPPPMRQVVVQSPGSGAEAVKLSVFVLEPL</sequence>
<evidence type="ECO:0000256" key="2">
    <source>
        <dbReference type="ARBA" id="ARBA00023237"/>
    </source>
</evidence>
<proteinExistence type="predicted"/>
<keyword evidence="3" id="KW-1133">Transmembrane helix</keyword>
<name>A0AAU6Q346_9DEIO</name>
<feature type="transmembrane region" description="Helical" evidence="3">
    <location>
        <begin position="14"/>
        <end position="38"/>
    </location>
</feature>
<evidence type="ECO:0000256" key="3">
    <source>
        <dbReference type="SAM" id="Phobius"/>
    </source>
</evidence>
<protein>
    <submittedName>
        <fullName evidence="4">Prepilin-type N-terminal cleavage/methylation domain-containing protein</fullName>
    </submittedName>
</protein>